<evidence type="ECO:0000256" key="3">
    <source>
        <dbReference type="ARBA" id="ARBA00022692"/>
    </source>
</evidence>
<dbReference type="EMBL" id="SLWS01000012">
    <property type="protein sequence ID" value="TCO52507.1"/>
    <property type="molecule type" value="Genomic_DNA"/>
</dbReference>
<dbReference type="RefSeq" id="WP_132124429.1">
    <property type="nucleotide sequence ID" value="NZ_SLWS01000012.1"/>
</dbReference>
<feature type="transmembrane region" description="Helical" evidence="6">
    <location>
        <begin position="41"/>
        <end position="66"/>
    </location>
</feature>
<evidence type="ECO:0000256" key="6">
    <source>
        <dbReference type="SAM" id="Phobius"/>
    </source>
</evidence>
<dbReference type="GO" id="GO:0015171">
    <property type="term" value="F:amino acid transmembrane transporter activity"/>
    <property type="evidence" value="ECO:0007669"/>
    <property type="project" value="TreeGrafter"/>
</dbReference>
<dbReference type="PANTHER" id="PTHR30086">
    <property type="entry name" value="ARGININE EXPORTER PROTEIN ARGO"/>
    <property type="match status" value="1"/>
</dbReference>
<dbReference type="PANTHER" id="PTHR30086:SF20">
    <property type="entry name" value="ARGININE EXPORTER PROTEIN ARGO-RELATED"/>
    <property type="match status" value="1"/>
</dbReference>
<dbReference type="AlphaFoldDB" id="A0A4R2J462"/>
<keyword evidence="5 6" id="KW-0472">Membrane</keyword>
<organism evidence="7 8">
    <name type="scientific">Actinocrispum wychmicini</name>
    <dbReference type="NCBI Taxonomy" id="1213861"/>
    <lineage>
        <taxon>Bacteria</taxon>
        <taxon>Bacillati</taxon>
        <taxon>Actinomycetota</taxon>
        <taxon>Actinomycetes</taxon>
        <taxon>Pseudonocardiales</taxon>
        <taxon>Pseudonocardiaceae</taxon>
        <taxon>Actinocrispum</taxon>
    </lineage>
</organism>
<accession>A0A4R2J462</accession>
<evidence type="ECO:0000256" key="2">
    <source>
        <dbReference type="ARBA" id="ARBA00022475"/>
    </source>
</evidence>
<dbReference type="Pfam" id="PF01810">
    <property type="entry name" value="LysE"/>
    <property type="match status" value="1"/>
</dbReference>
<evidence type="ECO:0000256" key="4">
    <source>
        <dbReference type="ARBA" id="ARBA00022989"/>
    </source>
</evidence>
<dbReference type="InterPro" id="IPR001123">
    <property type="entry name" value="LeuE-type"/>
</dbReference>
<evidence type="ECO:0000256" key="1">
    <source>
        <dbReference type="ARBA" id="ARBA00004651"/>
    </source>
</evidence>
<evidence type="ECO:0000313" key="8">
    <source>
        <dbReference type="Proteomes" id="UP000295680"/>
    </source>
</evidence>
<evidence type="ECO:0000256" key="5">
    <source>
        <dbReference type="ARBA" id="ARBA00023136"/>
    </source>
</evidence>
<comment type="caution">
    <text evidence="7">The sequence shown here is derived from an EMBL/GenBank/DDBJ whole genome shotgun (WGS) entry which is preliminary data.</text>
</comment>
<dbReference type="OrthoDB" id="3175972at2"/>
<keyword evidence="3 6" id="KW-0812">Transmembrane</keyword>
<feature type="transmembrane region" description="Helical" evidence="6">
    <location>
        <begin position="114"/>
        <end position="138"/>
    </location>
</feature>
<feature type="transmembrane region" description="Helical" evidence="6">
    <location>
        <begin position="189"/>
        <end position="209"/>
    </location>
</feature>
<keyword evidence="2" id="KW-1003">Cell membrane</keyword>
<protein>
    <submittedName>
        <fullName evidence="7">Threonine/homoserine/homoserine lactone efflux protein</fullName>
    </submittedName>
</protein>
<gene>
    <name evidence="7" type="ORF">EV192_112239</name>
</gene>
<keyword evidence="4 6" id="KW-1133">Transmembrane helix</keyword>
<dbReference type="GO" id="GO:0005886">
    <property type="term" value="C:plasma membrane"/>
    <property type="evidence" value="ECO:0007669"/>
    <property type="project" value="UniProtKB-SubCell"/>
</dbReference>
<feature type="transmembrane region" description="Helical" evidence="6">
    <location>
        <begin position="6"/>
        <end position="29"/>
    </location>
</feature>
<name>A0A4R2J462_9PSEU</name>
<dbReference type="PIRSF" id="PIRSF006324">
    <property type="entry name" value="LeuE"/>
    <property type="match status" value="1"/>
</dbReference>
<comment type="subcellular location">
    <subcellularLocation>
        <location evidence="1">Cell membrane</location>
        <topology evidence="1">Multi-pass membrane protein</topology>
    </subcellularLocation>
</comment>
<keyword evidence="8" id="KW-1185">Reference proteome</keyword>
<feature type="transmembrane region" description="Helical" evidence="6">
    <location>
        <begin position="72"/>
        <end position="93"/>
    </location>
</feature>
<evidence type="ECO:0000313" key="7">
    <source>
        <dbReference type="EMBL" id="TCO52507.1"/>
    </source>
</evidence>
<reference evidence="7 8" key="1">
    <citation type="submission" date="2019-03" db="EMBL/GenBank/DDBJ databases">
        <title>Genomic Encyclopedia of Type Strains, Phase IV (KMG-IV): sequencing the most valuable type-strain genomes for metagenomic binning, comparative biology and taxonomic classification.</title>
        <authorList>
            <person name="Goeker M."/>
        </authorList>
    </citation>
    <scope>NUCLEOTIDE SEQUENCE [LARGE SCALE GENOMIC DNA]</scope>
    <source>
        <strain evidence="7 8">DSM 45934</strain>
    </source>
</reference>
<sequence length="212" mass="22195">MPTSAEWLVFLGTATLFAIMPGPGVFYVLARSLKGGRSEGIRSVIGNGIGACVHVVAAAFGLSAVLATSATAFTVVKLAGAAYLIYLGVKTLFGKDRHDIDQIRPTASSGGRRSVILQGVVSEVLNPKTALYFLALLPHFVHVDRDPAPLVFTLLGLIAVAMAVVVDVLVAIFAGYVGAKLRGNPRWQVRQRIGTGLTMIGLGGVLALAEQN</sequence>
<feature type="transmembrane region" description="Helical" evidence="6">
    <location>
        <begin position="150"/>
        <end position="177"/>
    </location>
</feature>
<dbReference type="Proteomes" id="UP000295680">
    <property type="component" value="Unassembled WGS sequence"/>
</dbReference>
<proteinExistence type="predicted"/>